<dbReference type="InterPro" id="IPR010140">
    <property type="entry name" value="Histidinol_P_phosphatase_HisJ"/>
</dbReference>
<dbReference type="SUPFAM" id="SSF89550">
    <property type="entry name" value="PHP domain-like"/>
    <property type="match status" value="1"/>
</dbReference>
<dbReference type="InterPro" id="IPR004013">
    <property type="entry name" value="PHP_dom"/>
</dbReference>
<dbReference type="Pfam" id="PF13263">
    <property type="entry name" value="PHP_C"/>
    <property type="match status" value="1"/>
</dbReference>
<dbReference type="PANTHER" id="PTHR21039:SF0">
    <property type="entry name" value="HISTIDINOL-PHOSPHATASE"/>
    <property type="match status" value="1"/>
</dbReference>
<keyword evidence="4 8" id="KW-0028">Amino-acid biosynthesis</keyword>
<dbReference type="EMBL" id="BMOM01000009">
    <property type="protein sequence ID" value="GGM07854.1"/>
    <property type="molecule type" value="Genomic_DNA"/>
</dbReference>
<evidence type="ECO:0000313" key="11">
    <source>
        <dbReference type="Proteomes" id="UP000661918"/>
    </source>
</evidence>
<organism evidence="10 11">
    <name type="scientific">Deinococcus aerophilus</name>
    <dbReference type="NCBI Taxonomy" id="522488"/>
    <lineage>
        <taxon>Bacteria</taxon>
        <taxon>Thermotogati</taxon>
        <taxon>Deinococcota</taxon>
        <taxon>Deinococci</taxon>
        <taxon>Deinococcales</taxon>
        <taxon>Deinococcaceae</taxon>
        <taxon>Deinococcus</taxon>
    </lineage>
</organism>
<gene>
    <name evidence="10" type="primary">hisK</name>
    <name evidence="10" type="ORF">GCM10010841_15230</name>
</gene>
<comment type="pathway">
    <text evidence="1 8">Amino-acid biosynthesis; L-histidine biosynthesis; L-histidine from 5-phospho-alpha-D-ribose 1-diphosphate: step 8/9.</text>
</comment>
<accession>A0ABQ2GRI7</accession>
<proteinExistence type="inferred from homology"/>
<reference evidence="11" key="1">
    <citation type="journal article" date="2019" name="Int. J. Syst. Evol. Microbiol.">
        <title>The Global Catalogue of Microorganisms (GCM) 10K type strain sequencing project: providing services to taxonomists for standard genome sequencing and annotation.</title>
        <authorList>
            <consortium name="The Broad Institute Genomics Platform"/>
            <consortium name="The Broad Institute Genome Sequencing Center for Infectious Disease"/>
            <person name="Wu L."/>
            <person name="Ma J."/>
        </authorList>
    </citation>
    <scope>NUCLEOTIDE SEQUENCE [LARGE SCALE GENOMIC DNA]</scope>
    <source>
        <strain evidence="11">JCM 15443</strain>
    </source>
</reference>
<evidence type="ECO:0000256" key="7">
    <source>
        <dbReference type="ARBA" id="ARBA00049158"/>
    </source>
</evidence>
<evidence type="ECO:0000256" key="4">
    <source>
        <dbReference type="ARBA" id="ARBA00022605"/>
    </source>
</evidence>
<sequence length="291" mass="31929">MVTSAASTQYAYLMSTVSRFLDSHLHTPLCGHASGEPREYAQAALDAGLAGLCFTDHSPMPRWYDAPWRMRIEQLWQYVEKVQDVQAEFAGRLDVRLGLEADFHPGTERFVERLLGVHEWDYVIGSVHYIGAWGFDNPEFTDEYGERDLGGLYRDYYTLVEGAARSGLFDALGHLDLPKKFGHRDPDGAAALRTLDTVAAVGLALDFNTAGWRKPVAEAYPAPQLVRAAAERGIPFVLGSDAHKPGEVGYRFAEAAAQIENVGGRIVTYAGRVRQESAQGDALTAGPQDPA</sequence>
<keyword evidence="6 8" id="KW-0368">Histidine biosynthesis</keyword>
<comment type="caution">
    <text evidence="10">The sequence shown here is derived from an EMBL/GenBank/DDBJ whole genome shotgun (WGS) entry which is preliminary data.</text>
</comment>
<evidence type="ECO:0000313" key="10">
    <source>
        <dbReference type="EMBL" id="GGM07854.1"/>
    </source>
</evidence>
<evidence type="ECO:0000256" key="5">
    <source>
        <dbReference type="ARBA" id="ARBA00022801"/>
    </source>
</evidence>
<evidence type="ECO:0000256" key="1">
    <source>
        <dbReference type="ARBA" id="ARBA00004970"/>
    </source>
</evidence>
<dbReference type="Pfam" id="PF02811">
    <property type="entry name" value="PHP"/>
    <property type="match status" value="1"/>
</dbReference>
<protein>
    <recommendedName>
        <fullName evidence="3 8">Histidinol-phosphatase</fullName>
        <shortName evidence="8">HolPase</shortName>
        <ecNumber evidence="3 8">3.1.3.15</ecNumber>
    </recommendedName>
</protein>
<evidence type="ECO:0000259" key="9">
    <source>
        <dbReference type="Pfam" id="PF02811"/>
    </source>
</evidence>
<evidence type="ECO:0000256" key="6">
    <source>
        <dbReference type="ARBA" id="ARBA00023102"/>
    </source>
</evidence>
<name>A0ABQ2GRI7_9DEIO</name>
<dbReference type="CDD" id="cd12110">
    <property type="entry name" value="PHP_HisPPase_Hisj_like"/>
    <property type="match status" value="1"/>
</dbReference>
<evidence type="ECO:0000256" key="2">
    <source>
        <dbReference type="ARBA" id="ARBA00009152"/>
    </source>
</evidence>
<dbReference type="Gene3D" id="3.20.20.140">
    <property type="entry name" value="Metal-dependent hydrolases"/>
    <property type="match status" value="1"/>
</dbReference>
<evidence type="ECO:0000256" key="8">
    <source>
        <dbReference type="RuleBase" id="RU366003"/>
    </source>
</evidence>
<dbReference type="NCBIfam" id="TIGR01856">
    <property type="entry name" value="hisJ_fam"/>
    <property type="match status" value="1"/>
</dbReference>
<dbReference type="NCBIfam" id="NF005596">
    <property type="entry name" value="PRK07328.1"/>
    <property type="match status" value="1"/>
</dbReference>
<dbReference type="InterPro" id="IPR016195">
    <property type="entry name" value="Pol/histidinol_Pase-like"/>
</dbReference>
<dbReference type="PANTHER" id="PTHR21039">
    <property type="entry name" value="HISTIDINOL PHOSPHATASE-RELATED"/>
    <property type="match status" value="1"/>
</dbReference>
<dbReference type="Proteomes" id="UP000661918">
    <property type="component" value="Unassembled WGS sequence"/>
</dbReference>
<feature type="domain" description="PHP" evidence="9">
    <location>
        <begin position="22"/>
        <end position="210"/>
    </location>
</feature>
<dbReference type="EC" id="3.1.3.15" evidence="3 8"/>
<comment type="catalytic activity">
    <reaction evidence="7 8">
        <text>L-histidinol phosphate + H2O = L-histidinol + phosphate</text>
        <dbReference type="Rhea" id="RHEA:14465"/>
        <dbReference type="ChEBI" id="CHEBI:15377"/>
        <dbReference type="ChEBI" id="CHEBI:43474"/>
        <dbReference type="ChEBI" id="CHEBI:57699"/>
        <dbReference type="ChEBI" id="CHEBI:57980"/>
        <dbReference type="EC" id="3.1.3.15"/>
    </reaction>
</comment>
<keyword evidence="5 8" id="KW-0378">Hydrolase</keyword>
<keyword evidence="11" id="KW-1185">Reference proteome</keyword>
<evidence type="ECO:0000256" key="3">
    <source>
        <dbReference type="ARBA" id="ARBA00013085"/>
    </source>
</evidence>
<comment type="similarity">
    <text evidence="2 8">Belongs to the PHP hydrolase family. HisK subfamily.</text>
</comment>